<dbReference type="EMBL" id="JABBKX010000004">
    <property type="protein sequence ID" value="NMJ42344.1"/>
    <property type="molecule type" value="Genomic_DNA"/>
</dbReference>
<protein>
    <submittedName>
        <fullName evidence="3">FAD-binding oxidoreductase</fullName>
    </submittedName>
</protein>
<dbReference type="AlphaFoldDB" id="A0A848ECR4"/>
<dbReference type="Pfam" id="PF01266">
    <property type="entry name" value="DAO"/>
    <property type="match status" value="1"/>
</dbReference>
<sequence>MTDAQFIFAPDFKTTPWWWEAAEPPKRDSVLPDRVGVAIVGGGYAGLSAALTLRRLGHDVAVLDAERIGWGASSRNGGMVSGGLKVASGPLEKTYGTERARAIALAAAASFPFIEETISREGIACDYVRCGRFVPAWTPKHYDALASRAESIAEITGLPTRMLSRDRQREALGSDHYHGGMIADASGSLHPGKYARGLADAAERAGARLVDGVRANGIRRDGSSFRIVTDRGQMRADAVLVATNGYSRDKHGNAAMPWLARRMIPVGSYIIATEELPHYAIDTFFPGRRMISDTRRVLNYFRPSPYGNRILWGGRASFGPTEPEKAAPALRRMMLAVFPELKEVQITHAWTGNVAFTFDFLPHIGLQDGIHYAAGCQGSGVAMATWLGHRAALKIAGADNEGFALDGLTFPTVPLYNGNPNWFLPLIGGWYRLRDHIDRAAA</sequence>
<dbReference type="GO" id="GO:0016491">
    <property type="term" value="F:oxidoreductase activity"/>
    <property type="evidence" value="ECO:0007669"/>
    <property type="project" value="UniProtKB-KW"/>
</dbReference>
<comment type="caution">
    <text evidence="3">The sequence shown here is derived from an EMBL/GenBank/DDBJ whole genome shotgun (WGS) entry which is preliminary data.</text>
</comment>
<accession>A0A848ECR4</accession>
<keyword evidence="1" id="KW-0560">Oxidoreductase</keyword>
<dbReference type="Gene3D" id="3.30.9.10">
    <property type="entry name" value="D-Amino Acid Oxidase, subunit A, domain 2"/>
    <property type="match status" value="1"/>
</dbReference>
<dbReference type="PANTHER" id="PTHR13847:SF281">
    <property type="entry name" value="FAD DEPENDENT OXIDOREDUCTASE DOMAIN-CONTAINING PROTEIN"/>
    <property type="match status" value="1"/>
</dbReference>
<organism evidence="3 4">
    <name type="scientific">Neoroseomonas marina</name>
    <dbReference type="NCBI Taxonomy" id="1232220"/>
    <lineage>
        <taxon>Bacteria</taxon>
        <taxon>Pseudomonadati</taxon>
        <taxon>Pseudomonadota</taxon>
        <taxon>Alphaproteobacteria</taxon>
        <taxon>Acetobacterales</taxon>
        <taxon>Acetobacteraceae</taxon>
        <taxon>Neoroseomonas</taxon>
    </lineage>
</organism>
<dbReference type="SUPFAM" id="SSF51905">
    <property type="entry name" value="FAD/NAD(P)-binding domain"/>
    <property type="match status" value="1"/>
</dbReference>
<proteinExistence type="predicted"/>
<dbReference type="GO" id="GO:0005737">
    <property type="term" value="C:cytoplasm"/>
    <property type="evidence" value="ECO:0007669"/>
    <property type="project" value="TreeGrafter"/>
</dbReference>
<reference evidence="3 4" key="1">
    <citation type="submission" date="2020-03" db="EMBL/GenBank/DDBJ databases">
        <authorList>
            <person name="Sun Q."/>
        </authorList>
    </citation>
    <scope>NUCLEOTIDE SEQUENCE [LARGE SCALE GENOMIC DNA]</scope>
    <source>
        <strain evidence="3 4">JC162</strain>
    </source>
</reference>
<dbReference type="Gene3D" id="3.50.50.60">
    <property type="entry name" value="FAD/NAD(P)-binding domain"/>
    <property type="match status" value="1"/>
</dbReference>
<feature type="domain" description="FAD dependent oxidoreductase" evidence="2">
    <location>
        <begin position="37"/>
        <end position="392"/>
    </location>
</feature>
<evidence type="ECO:0000259" key="2">
    <source>
        <dbReference type="Pfam" id="PF01266"/>
    </source>
</evidence>
<dbReference type="Proteomes" id="UP000548582">
    <property type="component" value="Unassembled WGS sequence"/>
</dbReference>
<dbReference type="InterPro" id="IPR036188">
    <property type="entry name" value="FAD/NAD-bd_sf"/>
</dbReference>
<name>A0A848ECR4_9PROT</name>
<evidence type="ECO:0000313" key="3">
    <source>
        <dbReference type="EMBL" id="NMJ42344.1"/>
    </source>
</evidence>
<evidence type="ECO:0000256" key="1">
    <source>
        <dbReference type="ARBA" id="ARBA00023002"/>
    </source>
</evidence>
<dbReference type="PANTHER" id="PTHR13847">
    <property type="entry name" value="SARCOSINE DEHYDROGENASE-RELATED"/>
    <property type="match status" value="1"/>
</dbReference>
<gene>
    <name evidence="3" type="ORF">GWK16_13915</name>
</gene>
<evidence type="ECO:0000313" key="4">
    <source>
        <dbReference type="Proteomes" id="UP000548582"/>
    </source>
</evidence>
<keyword evidence="4" id="KW-1185">Reference proteome</keyword>
<dbReference type="InterPro" id="IPR006076">
    <property type="entry name" value="FAD-dep_OxRdtase"/>
</dbReference>